<dbReference type="GO" id="GO:0006260">
    <property type="term" value="P:DNA replication"/>
    <property type="evidence" value="ECO:0007669"/>
    <property type="project" value="InterPro"/>
</dbReference>
<evidence type="ECO:0000313" key="6">
    <source>
        <dbReference type="Proteomes" id="UP000054976"/>
    </source>
</evidence>
<dbReference type="CDD" id="cd06127">
    <property type="entry name" value="DEDDh"/>
    <property type="match status" value="1"/>
</dbReference>
<dbReference type="SMART" id="SM00479">
    <property type="entry name" value="EXOIII"/>
    <property type="match status" value="1"/>
</dbReference>
<feature type="domain" description="Exonuclease" evidence="4">
    <location>
        <begin position="23"/>
        <end position="199"/>
    </location>
</feature>
<keyword evidence="6" id="KW-1185">Reference proteome</keyword>
<keyword evidence="1" id="KW-0540">Nuclease</keyword>
<reference evidence="6" key="1">
    <citation type="submission" date="2016-01" db="EMBL/GenBank/DDBJ databases">
        <title>Draft genome sequence of Thermodesulfovibrio aggregans strain TGE-P1.</title>
        <authorList>
            <person name="Sekiguchi Y."/>
            <person name="Ohashi A."/>
            <person name="Matsuura N."/>
            <person name="Tourlousse M.D."/>
        </authorList>
    </citation>
    <scope>NUCLEOTIDE SEQUENCE [LARGE SCALE GENOMIC DNA]</scope>
    <source>
        <strain evidence="6">TGE-P1</strain>
    </source>
</reference>
<dbReference type="Gene3D" id="3.30.420.10">
    <property type="entry name" value="Ribonuclease H-like superfamily/Ribonuclease H"/>
    <property type="match status" value="1"/>
</dbReference>
<dbReference type="GO" id="GO:0003887">
    <property type="term" value="F:DNA-directed DNA polymerase activity"/>
    <property type="evidence" value="ECO:0007669"/>
    <property type="project" value="InterPro"/>
</dbReference>
<dbReference type="EMBL" id="BCNO01000002">
    <property type="protein sequence ID" value="GAQ95179.1"/>
    <property type="molecule type" value="Genomic_DNA"/>
</dbReference>
<dbReference type="NCBIfam" id="TIGR00573">
    <property type="entry name" value="dnaq"/>
    <property type="match status" value="1"/>
</dbReference>
<comment type="caution">
    <text evidence="5">The sequence shown here is derived from an EMBL/GenBank/DDBJ whole genome shotgun (WGS) entry which is preliminary data.</text>
</comment>
<dbReference type="GO" id="GO:0003677">
    <property type="term" value="F:DNA binding"/>
    <property type="evidence" value="ECO:0007669"/>
    <property type="project" value="InterPro"/>
</dbReference>
<proteinExistence type="predicted"/>
<dbReference type="PANTHER" id="PTHR30231">
    <property type="entry name" value="DNA POLYMERASE III SUBUNIT EPSILON"/>
    <property type="match status" value="1"/>
</dbReference>
<dbReference type="InterPro" id="IPR036397">
    <property type="entry name" value="RNaseH_sf"/>
</dbReference>
<evidence type="ECO:0000313" key="5">
    <source>
        <dbReference type="EMBL" id="GAQ95179.1"/>
    </source>
</evidence>
<dbReference type="GO" id="GO:0008408">
    <property type="term" value="F:3'-5' exonuclease activity"/>
    <property type="evidence" value="ECO:0007669"/>
    <property type="project" value="TreeGrafter"/>
</dbReference>
<name>A0A0U9HQB5_9BACT</name>
<accession>A0A0U9HQB5</accession>
<dbReference type="GO" id="GO:0005829">
    <property type="term" value="C:cytosol"/>
    <property type="evidence" value="ECO:0007669"/>
    <property type="project" value="TreeGrafter"/>
</dbReference>
<dbReference type="InterPro" id="IPR012337">
    <property type="entry name" value="RNaseH-like_sf"/>
</dbReference>
<dbReference type="AlphaFoldDB" id="A0A0U9HQB5"/>
<dbReference type="RefSeq" id="WP_059176626.1">
    <property type="nucleotide sequence ID" value="NZ_BCNO01000002.1"/>
</dbReference>
<dbReference type="OrthoDB" id="5497329at2"/>
<protein>
    <submittedName>
        <fullName evidence="5">DNA polymerase-3 subunit epsilon</fullName>
    </submittedName>
</protein>
<sequence length="230" mass="26542">MIKLFRKRIEKKVILEQPISETDFVIVDTELTGLNEFKDNIIAIGAIKMRGKTIKIGEVFYRTVSPSTNKFRKESIMIHEITPSELEKCPRIEPILREFMRFSKNCIFVGHCLDVDLVFLKKEIRSNLRETFDPDGLDTLLIYKWLIKKGVLPSHFENKNSLEDIALSLGVEARELHDALSDAFITAQIFQKLLSYLGEFKIFTVGELLKIGSIHTKSLTDMMKKEAYQL</sequence>
<evidence type="ECO:0000256" key="2">
    <source>
        <dbReference type="ARBA" id="ARBA00022801"/>
    </source>
</evidence>
<keyword evidence="3" id="KW-0269">Exonuclease</keyword>
<evidence type="ECO:0000256" key="3">
    <source>
        <dbReference type="ARBA" id="ARBA00022839"/>
    </source>
</evidence>
<gene>
    <name evidence="5" type="ORF">TAGGR_265</name>
</gene>
<evidence type="ECO:0000259" key="4">
    <source>
        <dbReference type="SMART" id="SM00479"/>
    </source>
</evidence>
<dbReference type="Proteomes" id="UP000054976">
    <property type="component" value="Unassembled WGS sequence"/>
</dbReference>
<evidence type="ECO:0000256" key="1">
    <source>
        <dbReference type="ARBA" id="ARBA00022722"/>
    </source>
</evidence>
<keyword evidence="2" id="KW-0378">Hydrolase</keyword>
<dbReference type="InterPro" id="IPR013520">
    <property type="entry name" value="Ribonucl_H"/>
</dbReference>
<dbReference type="PANTHER" id="PTHR30231:SF4">
    <property type="entry name" value="PROTEIN NEN2"/>
    <property type="match status" value="1"/>
</dbReference>
<dbReference type="SUPFAM" id="SSF53098">
    <property type="entry name" value="Ribonuclease H-like"/>
    <property type="match status" value="1"/>
</dbReference>
<dbReference type="STRING" id="86166.TAGGR_265"/>
<dbReference type="Pfam" id="PF00929">
    <property type="entry name" value="RNase_T"/>
    <property type="match status" value="1"/>
</dbReference>
<organism evidence="5 6">
    <name type="scientific">Thermodesulfovibrio aggregans</name>
    <dbReference type="NCBI Taxonomy" id="86166"/>
    <lineage>
        <taxon>Bacteria</taxon>
        <taxon>Pseudomonadati</taxon>
        <taxon>Nitrospirota</taxon>
        <taxon>Thermodesulfovibrionia</taxon>
        <taxon>Thermodesulfovibrionales</taxon>
        <taxon>Thermodesulfovibrionaceae</taxon>
        <taxon>Thermodesulfovibrio</taxon>
    </lineage>
</organism>
<dbReference type="InterPro" id="IPR006054">
    <property type="entry name" value="DnaQ"/>
</dbReference>